<proteinExistence type="predicted"/>
<evidence type="ECO:0000313" key="2">
    <source>
        <dbReference type="Proteomes" id="UP000037997"/>
    </source>
</evidence>
<dbReference type="InterPro" id="IPR008557">
    <property type="entry name" value="PhoX"/>
</dbReference>
<dbReference type="InterPro" id="IPR011042">
    <property type="entry name" value="6-blade_b-propeller_TolB-like"/>
</dbReference>
<dbReference type="PANTHER" id="PTHR35399">
    <property type="entry name" value="SLR8030 PROTEIN"/>
    <property type="match status" value="1"/>
</dbReference>
<protein>
    <submittedName>
        <fullName evidence="1">Transcriptional initiation protein Tat</fullName>
    </submittedName>
</protein>
<accession>A0A0N1EAT9</accession>
<comment type="caution">
    <text evidence="1">The sequence shown here is derived from an EMBL/GenBank/DDBJ whole genome shotgun (WGS) entry which is preliminary data.</text>
</comment>
<reference evidence="1 2" key="1">
    <citation type="submission" date="2014-06" db="EMBL/GenBank/DDBJ databases">
        <title>Helicobacter pullorum isolates in fresh chicken meat - phenotypic and genotypic features.</title>
        <authorList>
            <person name="Borges V."/>
            <person name="Santos A."/>
            <person name="Correia C.B."/>
            <person name="Saraiva M."/>
            <person name="Menard A."/>
            <person name="Vieira L."/>
            <person name="Sampaio D.A."/>
            <person name="Gomes J.P."/>
            <person name="Oleastro M."/>
        </authorList>
    </citation>
    <scope>NUCLEOTIDE SEQUENCE [LARGE SCALE GENOMIC DNA]</scope>
    <source>
        <strain evidence="1 2">229334/12</strain>
    </source>
</reference>
<dbReference type="PANTHER" id="PTHR35399:SF2">
    <property type="entry name" value="DUF839 DOMAIN-CONTAINING PROTEIN"/>
    <property type="match status" value="1"/>
</dbReference>
<dbReference type="Gene3D" id="2.120.10.30">
    <property type="entry name" value="TolB, C-terminal domain"/>
    <property type="match status" value="1"/>
</dbReference>
<dbReference type="SUPFAM" id="SSF63829">
    <property type="entry name" value="Calcium-dependent phosphotriesterase"/>
    <property type="match status" value="1"/>
</dbReference>
<gene>
    <name evidence="1" type="ORF">HPU229334_09040</name>
</gene>
<name>A0A0N1EAT9_9HELI</name>
<dbReference type="Pfam" id="PF05787">
    <property type="entry name" value="PhoX"/>
    <property type="match status" value="1"/>
</dbReference>
<dbReference type="RefSeq" id="WP_054198275.1">
    <property type="nucleotide sequence ID" value="NZ_JNOC01000044.1"/>
</dbReference>
<evidence type="ECO:0000313" key="1">
    <source>
        <dbReference type="EMBL" id="KPH55402.1"/>
    </source>
</evidence>
<dbReference type="EMBL" id="JNOC01000044">
    <property type="protein sequence ID" value="KPH55402.1"/>
    <property type="molecule type" value="Genomic_DNA"/>
</dbReference>
<sequence length="602" mass="67124">MERRSFLKLSGGSLALSYAGFFVPSSLFAIQKQPLLGFRGISASIEDSVIVPQGYEARELISWGDPLFKRAKGFDESKTINQAAIENAKLTFGDNTDGMEWFDLDEGRAILAVNNEYMNPEIMFNHQGKKMSLDDVRYEQNSVGVSIFEIAKDKEGFFRVVLDSVYNRRITAHTPMEISGVAKGHRLLQTKEDKSGTKVLGTLNNCSCGKTPWGTYLTCEENFDDFFGSSDSSYAFSKEQKRYGISVNGENYEWKLDGRFDVSKNPNEPNRFGWVVEIDPYNPNSTPIKRTSLGRFKHENAEIVVAKSGEVVVYMGDDEANEFLYKFVTKEKYNPKNPNKDILNEGTLYVAKLTDTGNLKGIGEWIALEYGKNGLTKENGFNSQAEVLIYARLAASVVGATPMDRPEWVAADTKGEYIYATLTNNTKRTQSTESNPRVNNIYGHILRWKAKDNNHTSKEFSWDIFLLAGNPSKYPNDLRKGTSNINKDNMFNSPDGLKFDKFGRLWIQTDGKYSNSGDYEGMGNNSMLCANPNTGEVRRFLSGPVACEVTGIAFSKDYTTMFVGIQHPGEGLAGSHYPNGGDSTPRSTIVQIRKKDGGVIGT</sequence>
<dbReference type="Proteomes" id="UP000037997">
    <property type="component" value="Unassembled WGS sequence"/>
</dbReference>
<organism evidence="1 2">
    <name type="scientific">Helicobacter pullorum</name>
    <dbReference type="NCBI Taxonomy" id="35818"/>
    <lineage>
        <taxon>Bacteria</taxon>
        <taxon>Pseudomonadati</taxon>
        <taxon>Campylobacterota</taxon>
        <taxon>Epsilonproteobacteria</taxon>
        <taxon>Campylobacterales</taxon>
        <taxon>Helicobacteraceae</taxon>
        <taxon>Helicobacter</taxon>
    </lineage>
</organism>
<dbReference type="AlphaFoldDB" id="A0A0N1EAT9"/>
<dbReference type="PATRIC" id="fig|35818.11.peg.1785"/>